<protein>
    <submittedName>
        <fullName evidence="2">Smalltalk protein</fullName>
    </submittedName>
</protein>
<sequence>MKKAVLNKILKIVIAVASAILGALGANAMNMR</sequence>
<dbReference type="Proteomes" id="UP001266995">
    <property type="component" value="Unassembled WGS sequence"/>
</dbReference>
<dbReference type="EMBL" id="VVYW01000001">
    <property type="protein sequence ID" value="KAA5411331.1"/>
    <property type="molecule type" value="Genomic_DNA"/>
</dbReference>
<evidence type="ECO:0000313" key="5">
    <source>
        <dbReference type="EMBL" id="MDE8695549.1"/>
    </source>
</evidence>
<dbReference type="RefSeq" id="WP_149919918.1">
    <property type="nucleotide sequence ID" value="NZ_CABMLT010000010.1"/>
</dbReference>
<dbReference type="EMBL" id="VVYX01000033">
    <property type="protein sequence ID" value="KAA5415087.1"/>
    <property type="molecule type" value="Genomic_DNA"/>
</dbReference>
<dbReference type="Pfam" id="PF20096">
    <property type="entry name" value="DUF6486"/>
    <property type="match status" value="1"/>
</dbReference>
<reference evidence="5" key="2">
    <citation type="submission" date="2023-03" db="EMBL/GenBank/DDBJ databases">
        <title>DFI Biobank Strains.</title>
        <authorList>
            <person name="Mostad J."/>
            <person name="Paddock L."/>
            <person name="Medina S."/>
            <person name="Waligurski E."/>
            <person name="Barat B."/>
            <person name="Smith R."/>
            <person name="Burgo V."/>
            <person name="Metcalfe C."/>
            <person name="Woodson C."/>
            <person name="Sundararajan A."/>
            <person name="Ramaswamy R."/>
            <person name="Lin H."/>
            <person name="Pamer E.G."/>
        </authorList>
    </citation>
    <scope>NUCLEOTIDE SEQUENCE</scope>
    <source>
        <strain evidence="5">DFI.9.5</strain>
    </source>
</reference>
<dbReference type="NCBIfam" id="NF033879">
    <property type="entry name" value="smalltalk"/>
    <property type="match status" value="1"/>
</dbReference>
<evidence type="ECO:0000313" key="4">
    <source>
        <dbReference type="EMBL" id="KAA5417884.1"/>
    </source>
</evidence>
<name>A0A5M6AEL8_9BACE</name>
<reference evidence="6" key="3">
    <citation type="submission" date="2023-08" db="EMBL/GenBank/DDBJ databases">
        <title>Reintroducing virulent viruses to syntetic microbiomes.</title>
        <authorList>
            <person name="Wilde J."/>
            <person name="Boyes R."/>
            <person name="Robinson A.V."/>
            <person name="Daisley B.A."/>
            <person name="Allen-Vercoe E."/>
        </authorList>
    </citation>
    <scope>NUCLEOTIDE SEQUENCE</scope>
    <source>
        <strain evidence="6">225I_12FAA</strain>
    </source>
</reference>
<evidence type="ECO:0000256" key="1">
    <source>
        <dbReference type="SAM" id="Phobius"/>
    </source>
</evidence>
<evidence type="ECO:0000313" key="6">
    <source>
        <dbReference type="EMBL" id="MDT4513471.1"/>
    </source>
</evidence>
<proteinExistence type="predicted"/>
<dbReference type="Proteomes" id="UP001221924">
    <property type="component" value="Unassembled WGS sequence"/>
</dbReference>
<dbReference type="AlphaFoldDB" id="A0A5M6AEL8"/>
<evidence type="ECO:0000313" key="7">
    <source>
        <dbReference type="Proteomes" id="UP000325055"/>
    </source>
</evidence>
<keyword evidence="1" id="KW-0812">Transmembrane</keyword>
<feature type="transmembrane region" description="Helical" evidence="1">
    <location>
        <begin position="12"/>
        <end position="29"/>
    </location>
</feature>
<dbReference type="Proteomes" id="UP000482653">
    <property type="component" value="Unassembled WGS sequence"/>
</dbReference>
<evidence type="ECO:0000313" key="9">
    <source>
        <dbReference type="Proteomes" id="UP000482653"/>
    </source>
</evidence>
<dbReference type="EMBL" id="VVYV01000019">
    <property type="protein sequence ID" value="KAA5417884.1"/>
    <property type="molecule type" value="Genomic_DNA"/>
</dbReference>
<organism evidence="2 7">
    <name type="scientific">Bacteroides cellulosilyticus</name>
    <dbReference type="NCBI Taxonomy" id="246787"/>
    <lineage>
        <taxon>Bacteria</taxon>
        <taxon>Pseudomonadati</taxon>
        <taxon>Bacteroidota</taxon>
        <taxon>Bacteroidia</taxon>
        <taxon>Bacteroidales</taxon>
        <taxon>Bacteroidaceae</taxon>
        <taxon>Bacteroides</taxon>
    </lineage>
</organism>
<dbReference type="Proteomes" id="UP000325055">
    <property type="component" value="Unassembled WGS sequence"/>
</dbReference>
<keyword evidence="1" id="KW-1133">Transmembrane helix</keyword>
<dbReference type="GeneID" id="66310266"/>
<reference evidence="7 8" key="1">
    <citation type="journal article" date="2019" name="Nat. Med.">
        <title>A library of human gut bacterial isolates paired with longitudinal multiomics data enables mechanistic microbiome research.</title>
        <authorList>
            <person name="Poyet M."/>
            <person name="Groussin M."/>
            <person name="Gibbons S.M."/>
            <person name="Avila-Pacheco J."/>
            <person name="Jiang X."/>
            <person name="Kearney S.M."/>
            <person name="Perrotta A.R."/>
            <person name="Berdy B."/>
            <person name="Zhao S."/>
            <person name="Lieberman T.D."/>
            <person name="Swanson P.K."/>
            <person name="Smith M."/>
            <person name="Roesemann S."/>
            <person name="Alexander J.E."/>
            <person name="Rich S.A."/>
            <person name="Livny J."/>
            <person name="Vlamakis H."/>
            <person name="Clish C."/>
            <person name="Bullock K."/>
            <person name="Deik A."/>
            <person name="Scott J."/>
            <person name="Pierce K.A."/>
            <person name="Xavier R.J."/>
            <person name="Alm E.J."/>
        </authorList>
    </citation>
    <scope>NUCLEOTIDE SEQUENCE [LARGE SCALE GENOMIC DNA]</scope>
    <source>
        <strain evidence="4 8">BIOML-A6</strain>
        <strain evidence="2 7">BIOML-A7</strain>
        <strain evidence="3 9">BIOML-A8</strain>
    </source>
</reference>
<dbReference type="EMBL" id="JAVSNH010000001">
    <property type="protein sequence ID" value="MDT4513471.1"/>
    <property type="molecule type" value="Genomic_DNA"/>
</dbReference>
<accession>A0A5M6AEL8</accession>
<comment type="caution">
    <text evidence="2">The sequence shown here is derived from an EMBL/GenBank/DDBJ whole genome shotgun (WGS) entry which is preliminary data.</text>
</comment>
<gene>
    <name evidence="4" type="ORF">F2Y81_12245</name>
    <name evidence="2" type="ORF">F2Y86_01010</name>
    <name evidence="3" type="ORF">F2Y87_22075</name>
    <name evidence="5" type="ORF">PZH42_15675</name>
    <name evidence="6" type="ORF">RO785_21090</name>
</gene>
<dbReference type="Proteomes" id="UP000448877">
    <property type="component" value="Unassembled WGS sequence"/>
</dbReference>
<keyword evidence="1" id="KW-0472">Membrane</keyword>
<evidence type="ECO:0000313" key="3">
    <source>
        <dbReference type="EMBL" id="KAA5415087.1"/>
    </source>
</evidence>
<evidence type="ECO:0000313" key="8">
    <source>
        <dbReference type="Proteomes" id="UP000448877"/>
    </source>
</evidence>
<evidence type="ECO:0000313" key="2">
    <source>
        <dbReference type="EMBL" id="KAA5411331.1"/>
    </source>
</evidence>
<dbReference type="EMBL" id="JARFID010000015">
    <property type="protein sequence ID" value="MDE8695549.1"/>
    <property type="molecule type" value="Genomic_DNA"/>
</dbReference>
<dbReference type="InterPro" id="IPR045505">
    <property type="entry name" value="DUF6486"/>
</dbReference>